<dbReference type="RefSeq" id="WP_226370637.1">
    <property type="nucleotide sequence ID" value="NZ_JAGIKX010000002.1"/>
</dbReference>
<keyword evidence="4 10" id="KW-0436">Ligase</keyword>
<gene>
    <name evidence="10" type="primary">glyS</name>
    <name evidence="12" type="ORF">J2Z81_000468</name>
</gene>
<dbReference type="GO" id="GO:0004820">
    <property type="term" value="F:glycine-tRNA ligase activity"/>
    <property type="evidence" value="ECO:0007669"/>
    <property type="project" value="UniProtKB-EC"/>
</dbReference>
<dbReference type="Proteomes" id="UP001519294">
    <property type="component" value="Unassembled WGS sequence"/>
</dbReference>
<proteinExistence type="inferred from homology"/>
<comment type="caution">
    <text evidence="12">The sequence shown here is derived from an EMBL/GenBank/DDBJ whole genome shotgun (WGS) entry which is preliminary data.</text>
</comment>
<dbReference type="InterPro" id="IPR015944">
    <property type="entry name" value="Gly-tRNA-synth_bsu"/>
</dbReference>
<evidence type="ECO:0000256" key="5">
    <source>
        <dbReference type="ARBA" id="ARBA00022741"/>
    </source>
</evidence>
<dbReference type="NCBIfam" id="TIGR00211">
    <property type="entry name" value="glyS"/>
    <property type="match status" value="1"/>
</dbReference>
<evidence type="ECO:0000313" key="12">
    <source>
        <dbReference type="EMBL" id="MBP2256535.1"/>
    </source>
</evidence>
<dbReference type="SUPFAM" id="SSF109604">
    <property type="entry name" value="HD-domain/PDEase-like"/>
    <property type="match status" value="1"/>
</dbReference>
<comment type="subunit">
    <text evidence="10">Tetramer of two alpha and two beta subunits.</text>
</comment>
<evidence type="ECO:0000256" key="9">
    <source>
        <dbReference type="ARBA" id="ARBA00047937"/>
    </source>
</evidence>
<protein>
    <recommendedName>
        <fullName evidence="10">Glycine--tRNA ligase beta subunit</fullName>
        <ecNumber evidence="10">6.1.1.14</ecNumber>
    </recommendedName>
    <alternativeName>
        <fullName evidence="10">Glycyl-tRNA synthetase beta subunit</fullName>
        <shortName evidence="10">GlyRS</shortName>
    </alternativeName>
</protein>
<comment type="similarity">
    <text evidence="2 10">Belongs to the class-II aminoacyl-tRNA synthetase family.</text>
</comment>
<dbReference type="PROSITE" id="PS50861">
    <property type="entry name" value="AA_TRNA_LIGASE_II_GLYAB"/>
    <property type="match status" value="1"/>
</dbReference>
<dbReference type="EMBL" id="JAGIKX010000002">
    <property type="protein sequence ID" value="MBP2256535.1"/>
    <property type="molecule type" value="Genomic_DNA"/>
</dbReference>
<dbReference type="PRINTS" id="PR01045">
    <property type="entry name" value="TRNASYNTHGB"/>
</dbReference>
<keyword evidence="13" id="KW-1185">Reference proteome</keyword>
<accession>A0ABS4S6A9</accession>
<evidence type="ECO:0000256" key="10">
    <source>
        <dbReference type="HAMAP-Rule" id="MF_00255"/>
    </source>
</evidence>
<dbReference type="HAMAP" id="MF_00255">
    <property type="entry name" value="Gly_tRNA_synth_beta"/>
    <property type="match status" value="1"/>
</dbReference>
<evidence type="ECO:0000313" key="13">
    <source>
        <dbReference type="Proteomes" id="UP001519294"/>
    </source>
</evidence>
<evidence type="ECO:0000256" key="4">
    <source>
        <dbReference type="ARBA" id="ARBA00022598"/>
    </source>
</evidence>
<evidence type="ECO:0000256" key="6">
    <source>
        <dbReference type="ARBA" id="ARBA00022840"/>
    </source>
</evidence>
<dbReference type="PANTHER" id="PTHR30075:SF2">
    <property type="entry name" value="GLYCINE--TRNA LIGASE, CHLOROPLASTIC_MITOCHONDRIAL 2"/>
    <property type="match status" value="1"/>
</dbReference>
<comment type="subcellular location">
    <subcellularLocation>
        <location evidence="1 10">Cytoplasm</location>
    </subcellularLocation>
</comment>
<evidence type="ECO:0000256" key="8">
    <source>
        <dbReference type="ARBA" id="ARBA00023146"/>
    </source>
</evidence>
<reference evidence="12 13" key="1">
    <citation type="submission" date="2021-03" db="EMBL/GenBank/DDBJ databases">
        <title>Genomic Encyclopedia of Type Strains, Phase IV (KMG-IV): sequencing the most valuable type-strain genomes for metagenomic binning, comparative biology and taxonomic classification.</title>
        <authorList>
            <person name="Goeker M."/>
        </authorList>
    </citation>
    <scope>NUCLEOTIDE SEQUENCE [LARGE SCALE GENOMIC DNA]</scope>
    <source>
        <strain evidence="12 13">DSM 25790</strain>
    </source>
</reference>
<evidence type="ECO:0000256" key="1">
    <source>
        <dbReference type="ARBA" id="ARBA00004496"/>
    </source>
</evidence>
<dbReference type="PANTHER" id="PTHR30075">
    <property type="entry name" value="GLYCYL-TRNA SYNTHETASE"/>
    <property type="match status" value="1"/>
</dbReference>
<evidence type="ECO:0000256" key="2">
    <source>
        <dbReference type="ARBA" id="ARBA00008226"/>
    </source>
</evidence>
<dbReference type="Gene3D" id="1.10.730.10">
    <property type="entry name" value="Isoleucyl-tRNA Synthetase, Domain 1"/>
    <property type="match status" value="1"/>
</dbReference>
<sequence>MTKGILFEIGLEELPARFIYNAEKQLATKTKNWLEKLRISFESITTYSTPRRLAVLIKKAAEEQTTIEEEAKGPAEKIAKDEHGDWTKAAIGFTKGQGKTTDDIYTKEVKGTNYIFVKKHIIGKRTKDLLPSFQSIIESIQFANNMRWAEETIRYARPIRWLVALYGEHVIPFEIAHVKTSNITYGHRYLGKTIQLQSPDEYETKLKDNFVIANPQDRKQLILDGIQSLERKESFQVPVEQDLLNEVCNLVEYPSVFQGSFDPDFLQLPSEVLVTSMKEHQRYFPVKSNEGKLLPYFIGVRNGDYHAIHTVIKGNEKVLKARLSDAQFFYEEDRKQSISFFQKKLERVVFQDKLGTLKDKVDRIVEISEQLGKLLNLDKNTLTKVKRAAEICKFDLTTNMVNEFTELQGIMGETYALHFNEDAEVAKGLREHYLPDHANGELPVTILGSIVSVADKLDTIVGCIAAGLVPSGSQDPYGLRRQAVAILRIMESNSWNISLESLINITLNRYQALPVDLKINNDVKNELNKFFRLRATFLFKEMGIEQDVIQAVLHNEIGVFGYTVDKASVLSEKRNDDSFKNVQEALVRILNLSKHSHRDEVNPAIFETSSEQMLFDKYQETHQAYKTANKDRNADEALKQLGKLAEPIHHFFEHNMVMSDDEKIRNNRLSLVNHIAMLINDFADLSAVEWKQHF</sequence>
<dbReference type="EC" id="6.1.1.14" evidence="10"/>
<dbReference type="Pfam" id="PF05746">
    <property type="entry name" value="DALR_1"/>
    <property type="match status" value="1"/>
</dbReference>
<keyword evidence="7 10" id="KW-0648">Protein biosynthesis</keyword>
<keyword evidence="3 10" id="KW-0963">Cytoplasm</keyword>
<evidence type="ECO:0000259" key="11">
    <source>
        <dbReference type="Pfam" id="PF05746"/>
    </source>
</evidence>
<feature type="domain" description="DALR anticodon binding" evidence="11">
    <location>
        <begin position="582"/>
        <end position="680"/>
    </location>
</feature>
<evidence type="ECO:0000256" key="3">
    <source>
        <dbReference type="ARBA" id="ARBA00022490"/>
    </source>
</evidence>
<dbReference type="Pfam" id="PF02092">
    <property type="entry name" value="tRNA_synt_2f"/>
    <property type="match status" value="1"/>
</dbReference>
<name>A0ABS4S6A9_9BACI</name>
<comment type="catalytic activity">
    <reaction evidence="9 10">
        <text>tRNA(Gly) + glycine + ATP = glycyl-tRNA(Gly) + AMP + diphosphate</text>
        <dbReference type="Rhea" id="RHEA:16013"/>
        <dbReference type="Rhea" id="RHEA-COMP:9664"/>
        <dbReference type="Rhea" id="RHEA-COMP:9683"/>
        <dbReference type="ChEBI" id="CHEBI:30616"/>
        <dbReference type="ChEBI" id="CHEBI:33019"/>
        <dbReference type="ChEBI" id="CHEBI:57305"/>
        <dbReference type="ChEBI" id="CHEBI:78442"/>
        <dbReference type="ChEBI" id="CHEBI:78522"/>
        <dbReference type="ChEBI" id="CHEBI:456215"/>
        <dbReference type="EC" id="6.1.1.14"/>
    </reaction>
</comment>
<organism evidence="12 13">
    <name type="scientific">Virgibacillus alimentarius</name>
    <dbReference type="NCBI Taxonomy" id="698769"/>
    <lineage>
        <taxon>Bacteria</taxon>
        <taxon>Bacillati</taxon>
        <taxon>Bacillota</taxon>
        <taxon>Bacilli</taxon>
        <taxon>Bacillales</taxon>
        <taxon>Bacillaceae</taxon>
        <taxon>Virgibacillus</taxon>
    </lineage>
</organism>
<evidence type="ECO:0000256" key="7">
    <source>
        <dbReference type="ARBA" id="ARBA00022917"/>
    </source>
</evidence>
<dbReference type="InterPro" id="IPR008909">
    <property type="entry name" value="DALR_anticod-bd"/>
</dbReference>
<keyword evidence="8 10" id="KW-0030">Aminoacyl-tRNA synthetase</keyword>
<dbReference type="InterPro" id="IPR006194">
    <property type="entry name" value="Gly-tRNA-synth_heterodimer"/>
</dbReference>
<keyword evidence="6 10" id="KW-0067">ATP-binding</keyword>
<keyword evidence="5 10" id="KW-0547">Nucleotide-binding</keyword>